<comment type="similarity">
    <text evidence="1 3">Belongs to the short-chain dehydrogenases/reductases (SDR) family.</text>
</comment>
<dbReference type="PROSITE" id="PS00061">
    <property type="entry name" value="ADH_SHORT"/>
    <property type="match status" value="1"/>
</dbReference>
<dbReference type="Gene3D" id="3.40.50.720">
    <property type="entry name" value="NAD(P)-binding Rossmann-like Domain"/>
    <property type="match status" value="1"/>
</dbReference>
<sequence length="277" mass="29089">MSAARLASRVALITGAGRGLGGTIARAYAREGARLVLCDLDTEALDETRAAVTALGAECLALRCDVSDRAAVDAMFEQAGNRFGTVDILVNNAARVPGSPEEAERRNRHYAYATTPVPRRSLGIVASLSDDDWLKWWGVNMHGVFWCTRAALRFMEPQRSGQIINVASVSALGAASVHSPGYSASKAGVISLTRTTAYDVAGANIFVNAIACGGVMTPPFEAYLAAATEAQRNSLFQMVPAGRLGAPEEYANVAVFLAAGGHYLVGQVISPNGGMVI</sequence>
<dbReference type="Proteomes" id="UP000676246">
    <property type="component" value="Unassembled WGS sequence"/>
</dbReference>
<dbReference type="EMBL" id="JAGQDD010000001">
    <property type="protein sequence ID" value="MBQ0929324.1"/>
    <property type="molecule type" value="Genomic_DNA"/>
</dbReference>
<keyword evidence="5" id="KW-1185">Reference proteome</keyword>
<evidence type="ECO:0000313" key="5">
    <source>
        <dbReference type="Proteomes" id="UP000676246"/>
    </source>
</evidence>
<evidence type="ECO:0000256" key="3">
    <source>
        <dbReference type="RuleBase" id="RU000363"/>
    </source>
</evidence>
<dbReference type="Pfam" id="PF00106">
    <property type="entry name" value="adh_short"/>
    <property type="match status" value="1"/>
</dbReference>
<dbReference type="PANTHER" id="PTHR42760">
    <property type="entry name" value="SHORT-CHAIN DEHYDROGENASES/REDUCTASES FAMILY MEMBER"/>
    <property type="match status" value="1"/>
</dbReference>
<dbReference type="PRINTS" id="PR00081">
    <property type="entry name" value="GDHRDH"/>
</dbReference>
<dbReference type="SUPFAM" id="SSF51735">
    <property type="entry name" value="NAD(P)-binding Rossmann-fold domains"/>
    <property type="match status" value="1"/>
</dbReference>
<dbReference type="FunFam" id="3.40.50.720:FF:000084">
    <property type="entry name" value="Short-chain dehydrogenase reductase"/>
    <property type="match status" value="1"/>
</dbReference>
<dbReference type="GO" id="GO:0016616">
    <property type="term" value="F:oxidoreductase activity, acting on the CH-OH group of donors, NAD or NADP as acceptor"/>
    <property type="evidence" value="ECO:0007669"/>
    <property type="project" value="TreeGrafter"/>
</dbReference>
<dbReference type="InterPro" id="IPR036291">
    <property type="entry name" value="NAD(P)-bd_dom_sf"/>
</dbReference>
<keyword evidence="2" id="KW-0560">Oxidoreductase</keyword>
<dbReference type="PRINTS" id="PR00080">
    <property type="entry name" value="SDRFAMILY"/>
</dbReference>
<accession>A0A940YG27</accession>
<comment type="caution">
    <text evidence="4">The sequence shown here is derived from an EMBL/GenBank/DDBJ whole genome shotgun (WGS) entry which is preliminary data.</text>
</comment>
<name>A0A940YG27_9BURK</name>
<evidence type="ECO:0000313" key="4">
    <source>
        <dbReference type="EMBL" id="MBQ0929324.1"/>
    </source>
</evidence>
<dbReference type="PANTHER" id="PTHR42760:SF133">
    <property type="entry name" value="3-OXOACYL-[ACYL-CARRIER-PROTEIN] REDUCTASE"/>
    <property type="match status" value="1"/>
</dbReference>
<evidence type="ECO:0000256" key="1">
    <source>
        <dbReference type="ARBA" id="ARBA00006484"/>
    </source>
</evidence>
<protein>
    <submittedName>
        <fullName evidence="4">SDR family oxidoreductase</fullName>
    </submittedName>
</protein>
<dbReference type="InterPro" id="IPR020904">
    <property type="entry name" value="Sc_DH/Rdtase_CS"/>
</dbReference>
<proteinExistence type="inferred from homology"/>
<organism evidence="4 5">
    <name type="scientific">Ideonella alba</name>
    <dbReference type="NCBI Taxonomy" id="2824118"/>
    <lineage>
        <taxon>Bacteria</taxon>
        <taxon>Pseudomonadati</taxon>
        <taxon>Pseudomonadota</taxon>
        <taxon>Betaproteobacteria</taxon>
        <taxon>Burkholderiales</taxon>
        <taxon>Sphaerotilaceae</taxon>
        <taxon>Ideonella</taxon>
    </lineage>
</organism>
<reference evidence="4 5" key="1">
    <citation type="submission" date="2021-04" db="EMBL/GenBank/DDBJ databases">
        <title>The genome sequence of Ideonella sp. 3Y2.</title>
        <authorList>
            <person name="Liu Y."/>
        </authorList>
    </citation>
    <scope>NUCLEOTIDE SEQUENCE [LARGE SCALE GENOMIC DNA]</scope>
    <source>
        <strain evidence="4 5">3Y2</strain>
    </source>
</reference>
<dbReference type="InterPro" id="IPR002347">
    <property type="entry name" value="SDR_fam"/>
</dbReference>
<dbReference type="AlphaFoldDB" id="A0A940YG27"/>
<evidence type="ECO:0000256" key="2">
    <source>
        <dbReference type="ARBA" id="ARBA00023002"/>
    </source>
</evidence>
<gene>
    <name evidence="4" type="ORF">KAK03_02430</name>
</gene>